<feature type="coiled-coil region" evidence="1">
    <location>
        <begin position="17"/>
        <end position="44"/>
    </location>
</feature>
<feature type="non-terminal residue" evidence="2">
    <location>
        <position position="1"/>
    </location>
</feature>
<dbReference type="AlphaFoldDB" id="A0AAV5T7L0"/>
<keyword evidence="1" id="KW-0175">Coiled coil</keyword>
<proteinExistence type="predicted"/>
<keyword evidence="3" id="KW-1185">Reference proteome</keyword>
<name>A0AAV5T7L0_9BILA</name>
<dbReference type="Proteomes" id="UP001432027">
    <property type="component" value="Unassembled WGS sequence"/>
</dbReference>
<comment type="caution">
    <text evidence="2">The sequence shown here is derived from an EMBL/GenBank/DDBJ whole genome shotgun (WGS) entry which is preliminary data.</text>
</comment>
<gene>
    <name evidence="2" type="ORF">PENTCL1PPCAC_12582</name>
</gene>
<feature type="non-terminal residue" evidence="2">
    <location>
        <position position="66"/>
    </location>
</feature>
<dbReference type="EMBL" id="BTSX01000003">
    <property type="protein sequence ID" value="GMS90407.1"/>
    <property type="molecule type" value="Genomic_DNA"/>
</dbReference>
<organism evidence="2 3">
    <name type="scientific">Pristionchus entomophagus</name>
    <dbReference type="NCBI Taxonomy" id="358040"/>
    <lineage>
        <taxon>Eukaryota</taxon>
        <taxon>Metazoa</taxon>
        <taxon>Ecdysozoa</taxon>
        <taxon>Nematoda</taxon>
        <taxon>Chromadorea</taxon>
        <taxon>Rhabditida</taxon>
        <taxon>Rhabditina</taxon>
        <taxon>Diplogasteromorpha</taxon>
        <taxon>Diplogasteroidea</taxon>
        <taxon>Neodiplogasteridae</taxon>
        <taxon>Pristionchus</taxon>
    </lineage>
</organism>
<accession>A0AAV5T7L0</accession>
<protein>
    <submittedName>
        <fullName evidence="2">Uncharacterized protein</fullName>
    </submittedName>
</protein>
<reference evidence="2" key="1">
    <citation type="submission" date="2023-10" db="EMBL/GenBank/DDBJ databases">
        <title>Genome assembly of Pristionchus species.</title>
        <authorList>
            <person name="Yoshida K."/>
            <person name="Sommer R.J."/>
        </authorList>
    </citation>
    <scope>NUCLEOTIDE SEQUENCE</scope>
    <source>
        <strain evidence="2">RS0144</strain>
    </source>
</reference>
<evidence type="ECO:0000313" key="2">
    <source>
        <dbReference type="EMBL" id="GMS90407.1"/>
    </source>
</evidence>
<evidence type="ECO:0000256" key="1">
    <source>
        <dbReference type="SAM" id="Coils"/>
    </source>
</evidence>
<evidence type="ECO:0000313" key="3">
    <source>
        <dbReference type="Proteomes" id="UP001432027"/>
    </source>
</evidence>
<sequence length="66" mass="7485">SLREAFEKAKEAHAVAIKEANKIIEDADKMLERAAKDLEEALAGERSHRAMEETERDDYFNILGLP</sequence>